<accession>A0ABY8F0J6</accession>
<evidence type="ECO:0000256" key="1">
    <source>
        <dbReference type="SAM" id="MobiDB-lite"/>
    </source>
</evidence>
<name>A0ABY8F0J6_9HYPH</name>
<evidence type="ECO:0000313" key="2">
    <source>
        <dbReference type="EMBL" id="WFE88874.1"/>
    </source>
</evidence>
<feature type="region of interest" description="Disordered" evidence="1">
    <location>
        <begin position="37"/>
        <end position="61"/>
    </location>
</feature>
<evidence type="ECO:0000313" key="3">
    <source>
        <dbReference type="Proteomes" id="UP001209803"/>
    </source>
</evidence>
<gene>
    <name evidence="2" type="ORF">K1718_22360</name>
</gene>
<protein>
    <submittedName>
        <fullName evidence="2">Uncharacterized protein</fullName>
    </submittedName>
</protein>
<dbReference type="EMBL" id="CP120863">
    <property type="protein sequence ID" value="WFE88874.1"/>
    <property type="molecule type" value="Genomic_DNA"/>
</dbReference>
<keyword evidence="3" id="KW-1185">Reference proteome</keyword>
<sequence>MTELIGVAALAVGGYWIVQRVKRKMAEVENQISKAAANADPNGRGTKLVLDPVSGKYRPGN</sequence>
<reference evidence="2 3" key="1">
    <citation type="submission" date="2023-03" db="EMBL/GenBank/DDBJ databases">
        <title>Roseibium porphyridii sp. nov. and Roseibium rhodosorbium sp. nov. isolated from marine algae, Porphyridium cruentum and Rhodosorus marinus, respectively.</title>
        <authorList>
            <person name="Lee M.W."/>
            <person name="Choi B.J."/>
            <person name="Lee J.K."/>
            <person name="Choi D.G."/>
            <person name="Baek J.H."/>
            <person name="Bayburt H."/>
            <person name="Kim J.M."/>
            <person name="Han D.M."/>
            <person name="Kim K.H."/>
            <person name="Jeon C.O."/>
        </authorList>
    </citation>
    <scope>NUCLEOTIDE SEQUENCE [LARGE SCALE GENOMIC DNA]</scope>
    <source>
        <strain evidence="2 3">KMA01</strain>
    </source>
</reference>
<proteinExistence type="predicted"/>
<dbReference type="RefSeq" id="WP_152503047.1">
    <property type="nucleotide sequence ID" value="NZ_CP120863.1"/>
</dbReference>
<dbReference type="Proteomes" id="UP001209803">
    <property type="component" value="Chromosome"/>
</dbReference>
<organism evidence="2 3">
    <name type="scientific">Roseibium porphyridii</name>
    <dbReference type="NCBI Taxonomy" id="2866279"/>
    <lineage>
        <taxon>Bacteria</taxon>
        <taxon>Pseudomonadati</taxon>
        <taxon>Pseudomonadota</taxon>
        <taxon>Alphaproteobacteria</taxon>
        <taxon>Hyphomicrobiales</taxon>
        <taxon>Stappiaceae</taxon>
        <taxon>Roseibium</taxon>
    </lineage>
</organism>